<reference evidence="1 2" key="1">
    <citation type="submission" date="2022-11" db="EMBL/GenBank/DDBJ databases">
        <title>Draft genome sequence of Saccharopolyspora sp. WRP15-2 isolated from rhizosphere soils of wild rice in Thailand.</title>
        <authorList>
            <person name="Duangmal K."/>
            <person name="Kammanee S."/>
            <person name="Muangham S."/>
        </authorList>
    </citation>
    <scope>NUCLEOTIDE SEQUENCE [LARGE SCALE GENOMIC DNA]</scope>
    <source>
        <strain evidence="1 2">WRP15-2</strain>
    </source>
</reference>
<gene>
    <name evidence="1" type="ORF">OU415_02470</name>
</gene>
<keyword evidence="2" id="KW-1185">Reference proteome</keyword>
<comment type="caution">
    <text evidence="1">The sequence shown here is derived from an EMBL/GenBank/DDBJ whole genome shotgun (WGS) entry which is preliminary data.</text>
</comment>
<dbReference type="Proteomes" id="UP001210380">
    <property type="component" value="Unassembled WGS sequence"/>
</dbReference>
<proteinExistence type="predicted"/>
<organism evidence="1 2">
    <name type="scientific">Saccharopolyspora oryzae</name>
    <dbReference type="NCBI Taxonomy" id="2997343"/>
    <lineage>
        <taxon>Bacteria</taxon>
        <taxon>Bacillati</taxon>
        <taxon>Actinomycetota</taxon>
        <taxon>Actinomycetes</taxon>
        <taxon>Pseudonocardiales</taxon>
        <taxon>Pseudonocardiaceae</taxon>
        <taxon>Saccharopolyspora</taxon>
    </lineage>
</organism>
<dbReference type="RefSeq" id="WP_270946845.1">
    <property type="nucleotide sequence ID" value="NZ_JAQGLA010000002.1"/>
</dbReference>
<protein>
    <submittedName>
        <fullName evidence="1">Uncharacterized protein</fullName>
    </submittedName>
</protein>
<sequence length="46" mass="5079">MSALIIVGVLAVVYAVSWIFAQLRQVDHITLEDLHCPDDAGEEDQP</sequence>
<evidence type="ECO:0000313" key="2">
    <source>
        <dbReference type="Proteomes" id="UP001210380"/>
    </source>
</evidence>
<accession>A0ABT4URG4</accession>
<dbReference type="EMBL" id="JAQGLA010000002">
    <property type="protein sequence ID" value="MDA3624282.1"/>
    <property type="molecule type" value="Genomic_DNA"/>
</dbReference>
<name>A0ABT4URG4_9PSEU</name>
<evidence type="ECO:0000313" key="1">
    <source>
        <dbReference type="EMBL" id="MDA3624282.1"/>
    </source>
</evidence>